<keyword evidence="1" id="KW-0812">Transmembrane</keyword>
<evidence type="ECO:0000256" key="1">
    <source>
        <dbReference type="SAM" id="Phobius"/>
    </source>
</evidence>
<evidence type="ECO:0000313" key="2">
    <source>
        <dbReference type="EMBL" id="MFC6760948.1"/>
    </source>
</evidence>
<comment type="caution">
    <text evidence="2">The sequence shown here is derived from an EMBL/GenBank/DDBJ whole genome shotgun (WGS) entry which is preliminary data.</text>
</comment>
<protein>
    <recommendedName>
        <fullName evidence="4">Branched-chain amino acid ABC transporter permease</fullName>
    </recommendedName>
</protein>
<keyword evidence="1" id="KW-0472">Membrane</keyword>
<dbReference type="Proteomes" id="UP001596353">
    <property type="component" value="Unassembled WGS sequence"/>
</dbReference>
<dbReference type="PANTHER" id="PTHR30482:SF17">
    <property type="entry name" value="ABC TRANSPORTER ATP-BINDING PROTEIN"/>
    <property type="match status" value="1"/>
</dbReference>
<sequence>MTLLGGLGTLTGPMLGAGIVLVMNDYLAQFGEWSLIAQGVILLAVILFFRRGVVGELNALQRKIRTPRGGPARDKQRTDDA</sequence>
<dbReference type="EMBL" id="JBHSWG010000001">
    <property type="protein sequence ID" value="MFC6760948.1"/>
    <property type="molecule type" value="Genomic_DNA"/>
</dbReference>
<reference evidence="3" key="1">
    <citation type="journal article" date="2019" name="Int. J. Syst. Evol. Microbiol.">
        <title>The Global Catalogue of Microorganisms (GCM) 10K type strain sequencing project: providing services to taxonomists for standard genome sequencing and annotation.</title>
        <authorList>
            <consortium name="The Broad Institute Genomics Platform"/>
            <consortium name="The Broad Institute Genome Sequencing Center for Infectious Disease"/>
            <person name="Wu L."/>
            <person name="Ma J."/>
        </authorList>
    </citation>
    <scope>NUCLEOTIDE SEQUENCE [LARGE SCALE GENOMIC DNA]</scope>
    <source>
        <strain evidence="3">CCUG 66188</strain>
    </source>
</reference>
<feature type="transmembrane region" description="Helical" evidence="1">
    <location>
        <begin position="26"/>
        <end position="49"/>
    </location>
</feature>
<name>A0ABW2B6C9_9RHOB</name>
<dbReference type="PANTHER" id="PTHR30482">
    <property type="entry name" value="HIGH-AFFINITY BRANCHED-CHAIN AMINO ACID TRANSPORT SYSTEM PERMEASE"/>
    <property type="match status" value="1"/>
</dbReference>
<gene>
    <name evidence="2" type="ORF">ACFQFQ_17985</name>
</gene>
<evidence type="ECO:0008006" key="4">
    <source>
        <dbReference type="Google" id="ProtNLM"/>
    </source>
</evidence>
<accession>A0ABW2B6C9</accession>
<proteinExistence type="predicted"/>
<evidence type="ECO:0000313" key="3">
    <source>
        <dbReference type="Proteomes" id="UP001596353"/>
    </source>
</evidence>
<dbReference type="InterPro" id="IPR043428">
    <property type="entry name" value="LivM-like"/>
</dbReference>
<keyword evidence="1" id="KW-1133">Transmembrane helix</keyword>
<keyword evidence="3" id="KW-1185">Reference proteome</keyword>
<organism evidence="2 3">
    <name type="scientific">Sulfitobacter porphyrae</name>
    <dbReference type="NCBI Taxonomy" id="1246864"/>
    <lineage>
        <taxon>Bacteria</taxon>
        <taxon>Pseudomonadati</taxon>
        <taxon>Pseudomonadota</taxon>
        <taxon>Alphaproteobacteria</taxon>
        <taxon>Rhodobacterales</taxon>
        <taxon>Roseobacteraceae</taxon>
        <taxon>Sulfitobacter</taxon>
    </lineage>
</organism>